<reference evidence="1" key="1">
    <citation type="submission" date="2015-10" db="EMBL/GenBank/DDBJ databases">
        <title>EvidentialGene: Evidence-directed Construction of Complete mRNA Transcriptomes without Genomes.</title>
        <authorList>
            <person name="Gilbert D.G."/>
        </authorList>
    </citation>
    <scope>NUCLEOTIDE SEQUENCE</scope>
</reference>
<evidence type="ECO:0000313" key="1">
    <source>
        <dbReference type="EMBL" id="JAN69275.1"/>
    </source>
</evidence>
<protein>
    <submittedName>
        <fullName evidence="1">Uncharacterized protein</fullName>
    </submittedName>
</protein>
<organism evidence="1">
    <name type="scientific">Daphnia magna</name>
    <dbReference type="NCBI Taxonomy" id="35525"/>
    <lineage>
        <taxon>Eukaryota</taxon>
        <taxon>Metazoa</taxon>
        <taxon>Ecdysozoa</taxon>
        <taxon>Arthropoda</taxon>
        <taxon>Crustacea</taxon>
        <taxon>Branchiopoda</taxon>
        <taxon>Diplostraca</taxon>
        <taxon>Cladocera</taxon>
        <taxon>Anomopoda</taxon>
        <taxon>Daphniidae</taxon>
        <taxon>Daphnia</taxon>
    </lineage>
</organism>
<accession>A0A0N8C5F1</accession>
<dbReference type="EMBL" id="GDIQ01025462">
    <property type="protein sequence ID" value="JAN69275.1"/>
    <property type="molecule type" value="Transcribed_RNA"/>
</dbReference>
<feature type="non-terminal residue" evidence="1">
    <location>
        <position position="1"/>
    </location>
</feature>
<proteinExistence type="predicted"/>
<dbReference type="AlphaFoldDB" id="A0A0N8C5F1"/>
<name>A0A0N8C5F1_9CRUS</name>
<sequence>HVYFGLLRHTNSLISGLVLLLKLLPLLYFLSRSSSSLSWHLAQFMDGCADERVARPLERHSSRSHKSGWGNAIRGLKTFRRLQRKQKLLAPEHHTTVTSFRFPRRTSISTKNILFTRPAKLQCVHRFPDKDVCFYG</sequence>